<evidence type="ECO:0000313" key="1">
    <source>
        <dbReference type="EMBL" id="QHU23177.1"/>
    </source>
</evidence>
<reference evidence="1" key="1">
    <citation type="journal article" date="2020" name="Nature">
        <title>Giant virus diversity and host interactions through global metagenomics.</title>
        <authorList>
            <person name="Schulz F."/>
            <person name="Roux S."/>
            <person name="Paez-Espino D."/>
            <person name="Jungbluth S."/>
            <person name="Walsh D.A."/>
            <person name="Denef V.J."/>
            <person name="McMahon K.D."/>
            <person name="Konstantinidis K.T."/>
            <person name="Eloe-Fadrosh E.A."/>
            <person name="Kyrpides N.C."/>
            <person name="Woyke T."/>
        </authorList>
    </citation>
    <scope>NUCLEOTIDE SEQUENCE</scope>
    <source>
        <strain evidence="1">GVMAG-S-ERX555907-94</strain>
    </source>
</reference>
<name>A0A6C0L2U6_9ZZZZ</name>
<organism evidence="1">
    <name type="scientific">viral metagenome</name>
    <dbReference type="NCBI Taxonomy" id="1070528"/>
    <lineage>
        <taxon>unclassified sequences</taxon>
        <taxon>metagenomes</taxon>
        <taxon>organismal metagenomes</taxon>
    </lineage>
</organism>
<dbReference type="EMBL" id="MN741026">
    <property type="protein sequence ID" value="QHU23177.1"/>
    <property type="molecule type" value="Genomic_DNA"/>
</dbReference>
<protein>
    <submittedName>
        <fullName evidence="1">Uncharacterized protein</fullName>
    </submittedName>
</protein>
<proteinExistence type="predicted"/>
<accession>A0A6C0L2U6</accession>
<sequence length="122" mass="14556">MDQKRIYIHQNINKINDHVNIINIIEQNECKHTKNNNGIFLNLTTTEDDIVDQIYFLLNNELNYSIINENDMKMNDEELFVNRYTPKQNVTVSPIINEPLCNQFTPSEQERILYSKLYHLKI</sequence>
<dbReference type="AlphaFoldDB" id="A0A6C0L2U6"/>